<dbReference type="EMBL" id="QJSX01000002">
    <property type="protein sequence ID" value="PYE55712.1"/>
    <property type="molecule type" value="Genomic_DNA"/>
</dbReference>
<feature type="transmembrane region" description="Helical" evidence="1">
    <location>
        <begin position="124"/>
        <end position="145"/>
    </location>
</feature>
<evidence type="ECO:0000313" key="2">
    <source>
        <dbReference type="EMBL" id="PYE55712.1"/>
    </source>
</evidence>
<feature type="transmembrane region" description="Helical" evidence="1">
    <location>
        <begin position="63"/>
        <end position="80"/>
    </location>
</feature>
<feature type="transmembrane region" description="Helical" evidence="1">
    <location>
        <begin position="152"/>
        <end position="175"/>
    </location>
</feature>
<evidence type="ECO:0000313" key="3">
    <source>
        <dbReference type="Proteomes" id="UP000248326"/>
    </source>
</evidence>
<organism evidence="2 3">
    <name type="scientific">Deinococcus yavapaiensis KR-236</name>
    <dbReference type="NCBI Taxonomy" id="694435"/>
    <lineage>
        <taxon>Bacteria</taxon>
        <taxon>Thermotogati</taxon>
        <taxon>Deinococcota</taxon>
        <taxon>Deinococci</taxon>
        <taxon>Deinococcales</taxon>
        <taxon>Deinococcaceae</taxon>
        <taxon>Deinococcus</taxon>
    </lineage>
</organism>
<dbReference type="PANTHER" id="PTHR36833">
    <property type="entry name" value="SLR0610 PROTEIN-RELATED"/>
    <property type="match status" value="1"/>
</dbReference>
<dbReference type="Pfam" id="PF06182">
    <property type="entry name" value="ABC2_membrane_6"/>
    <property type="match status" value="1"/>
</dbReference>
<keyword evidence="1" id="KW-1133">Transmembrane helix</keyword>
<proteinExistence type="predicted"/>
<keyword evidence="1" id="KW-0812">Transmembrane</keyword>
<name>A0A318SAW8_9DEIO</name>
<dbReference type="Proteomes" id="UP000248326">
    <property type="component" value="Unassembled WGS sequence"/>
</dbReference>
<keyword evidence="1" id="KW-0472">Membrane</keyword>
<sequence length="269" mass="29860">MRHAWSTYRRLIGAQVRSQLQYRVSFALDVLSTMMFTATEFGAFALVLNRFGSVGGWSLGEVAFLYGLVEISFASMDMLFGGFDAPSFGQQIRKGTLDQLLLRPVSLTLQVFGSDFALRRLGRVASGVVVFGFALALSPIDWTLFKVLYLPLVALGMILFFGGVFVIGGTLTFWTVEGTEAVNVLTYGGSNLIVYPMSIYEEWLRRLFTFVIPAAFLNYYPALYFLDKPDPFGLPEFASFVAPLAGGLVFLAALLFWRFGLKHYQSTGT</sequence>
<dbReference type="PANTHER" id="PTHR36833:SF1">
    <property type="entry name" value="INTEGRAL MEMBRANE TRANSPORT PROTEIN"/>
    <property type="match status" value="1"/>
</dbReference>
<protein>
    <submittedName>
        <fullName evidence="2">ABC-2 type transport system permease protein</fullName>
    </submittedName>
</protein>
<evidence type="ECO:0000256" key="1">
    <source>
        <dbReference type="SAM" id="Phobius"/>
    </source>
</evidence>
<feature type="transmembrane region" description="Helical" evidence="1">
    <location>
        <begin position="237"/>
        <end position="257"/>
    </location>
</feature>
<gene>
    <name evidence="2" type="ORF">DES52_10275</name>
</gene>
<dbReference type="RefSeq" id="WP_245900607.1">
    <property type="nucleotide sequence ID" value="NZ_QJSX01000002.1"/>
</dbReference>
<dbReference type="AlphaFoldDB" id="A0A318SAW8"/>
<reference evidence="2 3" key="1">
    <citation type="submission" date="2018-06" db="EMBL/GenBank/DDBJ databases">
        <title>Genomic Encyclopedia of Type Strains, Phase IV (KMG-IV): sequencing the most valuable type-strain genomes for metagenomic binning, comparative biology and taxonomic classification.</title>
        <authorList>
            <person name="Goeker M."/>
        </authorList>
    </citation>
    <scope>NUCLEOTIDE SEQUENCE [LARGE SCALE GENOMIC DNA]</scope>
    <source>
        <strain evidence="2 3">DSM 18048</strain>
    </source>
</reference>
<comment type="caution">
    <text evidence="2">The sequence shown here is derived from an EMBL/GenBank/DDBJ whole genome shotgun (WGS) entry which is preliminary data.</text>
</comment>
<feature type="transmembrane region" description="Helical" evidence="1">
    <location>
        <begin position="26"/>
        <end position="51"/>
    </location>
</feature>
<dbReference type="InterPro" id="IPR010390">
    <property type="entry name" value="ABC-2_transporter-like"/>
</dbReference>
<keyword evidence="3" id="KW-1185">Reference proteome</keyword>
<accession>A0A318SAW8</accession>
<feature type="transmembrane region" description="Helical" evidence="1">
    <location>
        <begin position="207"/>
        <end position="225"/>
    </location>
</feature>